<evidence type="ECO:0000313" key="2">
    <source>
        <dbReference type="EMBL" id="EPS92846.1"/>
    </source>
</evidence>
<keyword evidence="3" id="KW-1185">Reference proteome</keyword>
<dbReference type="Proteomes" id="UP000015241">
    <property type="component" value="Unassembled WGS sequence"/>
</dbReference>
<feature type="region of interest" description="Disordered" evidence="1">
    <location>
        <begin position="186"/>
        <end position="216"/>
    </location>
</feature>
<dbReference type="AlphaFoldDB" id="S8DH40"/>
<protein>
    <submittedName>
        <fullName evidence="2">Uncharacterized protein</fullName>
    </submittedName>
</protein>
<sequence>MLGRVDTNNTALAVPAFIASILPYPTWRNLRRATRRYFPAKIQFPDGHAHITIDASRTGALLGAIRLVHVSGAIGQGIVSEDRLRRLYLPLFDPKLVYVLQWYYSAEDGGREVQWSRKESHKRAFGAAVKSLVFCDRRARSLAFLDRATPRIDSTLLTQEYQSILDISALIDSLVVREGISRHTSELKSTHVGHENEGQGDCHDITQTESDSVHDRPRGRVTKKLQARYGPLCYNMPRLALTTRRQCHYMSLGRIPAFPHTRPQTTARSVLHRLAREHFDLDTGHHAMLQNQLAKRDAPIQRRPYGTRCMLLQQYTFTYRIALLWGLSIRAANRPLSYTAGPVHAALAVAGWNTYRRPPNGHVISSTASECAAHGRRPVDNITTYRVPENKHPGP</sequence>
<name>S8DH40_FOMSC</name>
<dbReference type="HOGENOM" id="CLU_701249_0_0_1"/>
<gene>
    <name evidence="2" type="ORF">FOMPIDRAFT_117862</name>
</gene>
<proteinExistence type="predicted"/>
<evidence type="ECO:0000313" key="3">
    <source>
        <dbReference type="Proteomes" id="UP000015241"/>
    </source>
</evidence>
<organism evidence="2 3">
    <name type="scientific">Fomitopsis schrenkii</name>
    <name type="common">Brown rot fungus</name>
    <dbReference type="NCBI Taxonomy" id="2126942"/>
    <lineage>
        <taxon>Eukaryota</taxon>
        <taxon>Fungi</taxon>
        <taxon>Dikarya</taxon>
        <taxon>Basidiomycota</taxon>
        <taxon>Agaricomycotina</taxon>
        <taxon>Agaricomycetes</taxon>
        <taxon>Polyporales</taxon>
        <taxon>Fomitopsis</taxon>
    </lineage>
</organism>
<dbReference type="InParanoid" id="S8DH40"/>
<accession>S8DH40</accession>
<reference evidence="2 3" key="1">
    <citation type="journal article" date="2012" name="Science">
        <title>The Paleozoic origin of enzymatic lignin decomposition reconstructed from 31 fungal genomes.</title>
        <authorList>
            <person name="Floudas D."/>
            <person name="Binder M."/>
            <person name="Riley R."/>
            <person name="Barry K."/>
            <person name="Blanchette R.A."/>
            <person name="Henrissat B."/>
            <person name="Martinez A.T."/>
            <person name="Otillar R."/>
            <person name="Spatafora J.W."/>
            <person name="Yadav J.S."/>
            <person name="Aerts A."/>
            <person name="Benoit I."/>
            <person name="Boyd A."/>
            <person name="Carlson A."/>
            <person name="Copeland A."/>
            <person name="Coutinho P.M."/>
            <person name="de Vries R.P."/>
            <person name="Ferreira P."/>
            <person name="Findley K."/>
            <person name="Foster B."/>
            <person name="Gaskell J."/>
            <person name="Glotzer D."/>
            <person name="Gorecki P."/>
            <person name="Heitman J."/>
            <person name="Hesse C."/>
            <person name="Hori C."/>
            <person name="Igarashi K."/>
            <person name="Jurgens J.A."/>
            <person name="Kallen N."/>
            <person name="Kersten P."/>
            <person name="Kohler A."/>
            <person name="Kuees U."/>
            <person name="Kumar T.K.A."/>
            <person name="Kuo A."/>
            <person name="LaButti K."/>
            <person name="Larrondo L.F."/>
            <person name="Lindquist E."/>
            <person name="Ling A."/>
            <person name="Lombard V."/>
            <person name="Lucas S."/>
            <person name="Lundell T."/>
            <person name="Martin R."/>
            <person name="McLaughlin D.J."/>
            <person name="Morgenstern I."/>
            <person name="Morin E."/>
            <person name="Murat C."/>
            <person name="Nagy L.G."/>
            <person name="Nolan M."/>
            <person name="Ohm R.A."/>
            <person name="Patyshakuliyeva A."/>
            <person name="Rokas A."/>
            <person name="Ruiz-Duenas F.J."/>
            <person name="Sabat G."/>
            <person name="Salamov A."/>
            <person name="Samejima M."/>
            <person name="Schmutz J."/>
            <person name="Slot J.C."/>
            <person name="St John F."/>
            <person name="Stenlid J."/>
            <person name="Sun H."/>
            <person name="Sun S."/>
            <person name="Syed K."/>
            <person name="Tsang A."/>
            <person name="Wiebenga A."/>
            <person name="Young D."/>
            <person name="Pisabarro A."/>
            <person name="Eastwood D.C."/>
            <person name="Martin F."/>
            <person name="Cullen D."/>
            <person name="Grigoriev I.V."/>
            <person name="Hibbett D.S."/>
        </authorList>
    </citation>
    <scope>NUCLEOTIDE SEQUENCE</scope>
    <source>
        <strain evidence="3">FP-58527</strain>
    </source>
</reference>
<evidence type="ECO:0000256" key="1">
    <source>
        <dbReference type="SAM" id="MobiDB-lite"/>
    </source>
</evidence>
<feature type="non-terminal residue" evidence="2">
    <location>
        <position position="395"/>
    </location>
</feature>
<dbReference type="EMBL" id="KE504333">
    <property type="protein sequence ID" value="EPS92846.1"/>
    <property type="molecule type" value="Genomic_DNA"/>
</dbReference>